<comment type="cofactor">
    <cofactor evidence="1">
        <name>pyrroloquinoline quinone</name>
        <dbReference type="ChEBI" id="CHEBI:58442"/>
    </cofactor>
</comment>
<dbReference type="InterPro" id="IPR011047">
    <property type="entry name" value="Quinoprotein_ADH-like_sf"/>
</dbReference>
<dbReference type="SMART" id="SM00564">
    <property type="entry name" value="PQQ"/>
    <property type="match status" value="3"/>
</dbReference>
<dbReference type="SUPFAM" id="SSF50998">
    <property type="entry name" value="Quinoprotein alcohol dehydrogenase-like"/>
    <property type="match status" value="1"/>
</dbReference>
<dbReference type="GO" id="GO:0030288">
    <property type="term" value="C:outer membrane-bounded periplasmic space"/>
    <property type="evidence" value="ECO:0007669"/>
    <property type="project" value="InterPro"/>
</dbReference>
<dbReference type="OrthoDB" id="9794322at2"/>
<accession>W0HSA5</accession>
<dbReference type="HOGENOM" id="CLU_018478_1_0_6"/>
<organism evidence="12 13">
    <name type="scientific">Sodalis praecaptivus</name>
    <dbReference type="NCBI Taxonomy" id="1239307"/>
    <lineage>
        <taxon>Bacteria</taxon>
        <taxon>Pseudomonadati</taxon>
        <taxon>Pseudomonadota</taxon>
        <taxon>Gammaproteobacteria</taxon>
        <taxon>Enterobacterales</taxon>
        <taxon>Bruguierivoracaceae</taxon>
        <taxon>Sodalis</taxon>
    </lineage>
</organism>
<comment type="similarity">
    <text evidence="3">Belongs to the bacterial PQQ dehydrogenase family.</text>
</comment>
<dbReference type="KEGG" id="sod:Sant_1607"/>
<protein>
    <submittedName>
        <fullName evidence="12">Putative PQQ-dependent dehydrogenase 4</fullName>
    </submittedName>
</protein>
<dbReference type="InterPro" id="IPR001479">
    <property type="entry name" value="Quinoprotein_DH_CS"/>
</dbReference>
<evidence type="ECO:0000256" key="8">
    <source>
        <dbReference type="ARBA" id="ARBA00023002"/>
    </source>
</evidence>
<dbReference type="AlphaFoldDB" id="W0HSA5"/>
<dbReference type="PANTHER" id="PTHR32303">
    <property type="entry name" value="QUINOPROTEIN ALCOHOL DEHYDROGENASE (CYTOCHROME C)"/>
    <property type="match status" value="1"/>
</dbReference>
<dbReference type="NCBIfam" id="TIGR03074">
    <property type="entry name" value="PQQ_membr_DH"/>
    <property type="match status" value="1"/>
</dbReference>
<evidence type="ECO:0000313" key="13">
    <source>
        <dbReference type="Proteomes" id="UP000019028"/>
    </source>
</evidence>
<dbReference type="Gene3D" id="2.140.10.10">
    <property type="entry name" value="Quinoprotein alcohol dehydrogenase-like superfamily"/>
    <property type="match status" value="1"/>
</dbReference>
<dbReference type="PATRIC" id="fig|1239307.3.peg.1746"/>
<keyword evidence="8" id="KW-0560">Oxidoreductase</keyword>
<dbReference type="Pfam" id="PF01011">
    <property type="entry name" value="PQQ"/>
    <property type="match status" value="1"/>
</dbReference>
<keyword evidence="6" id="KW-0634">PQQ</keyword>
<sequence length="797" mass="86657">MVNEIQPGARPWITCIIVLLIGLTLTVGGVWLLALGGSAYYLIAGLALLLSAGLLWARRSSAQWVMALILIATLLWSLYEAGLNFWQLEPRLVMLAVLGILLLLPWVRRKLFPLARAAHLTLAVAVVATVAVLAFAATRQVGIAGSADFTAQVPDAHDTAVPDSDWLYYGRTAHGDRYSPLAQINADNVQNLKLAWSLRTGDTMRPGEDQGGTDAGHEFNFEDTPIKVDDTVYVCTGHSWVEAIDASTGKLKWKFDPKADTSADVYLACRGVSYYKAPAGTATDCPERIIAPVLDARMMAINAQTGQLCRDFGDNGYVSLKQYLGNVPAGYHFVTSPPMVVNDRLILGGWIYDNRATFEPSGAVRAFNPLSGELIWAWDIGHDPQNWKPGPNDQLTRGTPNAWGVFTADPKLGLVYLPTGNATPDYFGGRRRPFDDQYSSSTVALDIETGAPRWHFQNVHHDLWDFDVPVGPSLVDLPGPDGQTVPALVQTTKRGEFFVLNRETGQPISPVEEKPVPQGAVPGDHTSPTQPFSVGMPSLAPQDLTEHSMWGATPIDQMMCRIQFRNAYYQGQFTPPQLKSTIVYPAFDGVIDWHGASIDPTHKILVANANYIPFMISMAPRAPAEQQGLVQKWNGQGNEPPVKGNFSPQYGTPYIGMVHPWLNPLGVPCNAPPWGTLTAIDLVKHQIIWQHPIGTTRDTGLFGTHTNLPLPTGIFNIGGNMVTKGGLVFIGATADDYLRAIDERTGKVVWQARLPAGGQATPMSYQVNGKQYIVIAAGGHAGLGTRSGDYVLAYALP</sequence>
<evidence type="ECO:0000256" key="7">
    <source>
        <dbReference type="ARBA" id="ARBA00022989"/>
    </source>
</evidence>
<name>W0HSA5_9GAMM</name>
<dbReference type="CDD" id="cd10280">
    <property type="entry name" value="PQQ_mGDH"/>
    <property type="match status" value="1"/>
</dbReference>
<feature type="transmembrane region" description="Helical" evidence="10">
    <location>
        <begin position="64"/>
        <end position="86"/>
    </location>
</feature>
<dbReference type="Proteomes" id="UP000019028">
    <property type="component" value="Chromosome"/>
</dbReference>
<keyword evidence="9 10" id="KW-0472">Membrane</keyword>
<feature type="transmembrane region" description="Helical" evidence="10">
    <location>
        <begin position="120"/>
        <end position="137"/>
    </location>
</feature>
<dbReference type="EMBL" id="CP006569">
    <property type="protein sequence ID" value="AHF76664.1"/>
    <property type="molecule type" value="Genomic_DNA"/>
</dbReference>
<evidence type="ECO:0000259" key="11">
    <source>
        <dbReference type="Pfam" id="PF01011"/>
    </source>
</evidence>
<feature type="transmembrane region" description="Helical" evidence="10">
    <location>
        <begin position="39"/>
        <end position="57"/>
    </location>
</feature>
<keyword evidence="5 10" id="KW-0812">Transmembrane</keyword>
<evidence type="ECO:0000256" key="4">
    <source>
        <dbReference type="ARBA" id="ARBA00022475"/>
    </source>
</evidence>
<evidence type="ECO:0000256" key="2">
    <source>
        <dbReference type="ARBA" id="ARBA00004651"/>
    </source>
</evidence>
<gene>
    <name evidence="12" type="ORF">Sant_1607</name>
</gene>
<keyword evidence="7 10" id="KW-1133">Transmembrane helix</keyword>
<feature type="transmembrane region" description="Helical" evidence="10">
    <location>
        <begin position="92"/>
        <end position="108"/>
    </location>
</feature>
<keyword evidence="4" id="KW-1003">Cell membrane</keyword>
<dbReference type="InterPro" id="IPR002372">
    <property type="entry name" value="PQQ_rpt_dom"/>
</dbReference>
<dbReference type="PANTHER" id="PTHR32303:SF4">
    <property type="entry name" value="QUINOPROTEIN GLUCOSE DEHYDROGENASE"/>
    <property type="match status" value="1"/>
</dbReference>
<evidence type="ECO:0000256" key="1">
    <source>
        <dbReference type="ARBA" id="ARBA00001931"/>
    </source>
</evidence>
<evidence type="ECO:0000256" key="5">
    <source>
        <dbReference type="ARBA" id="ARBA00022692"/>
    </source>
</evidence>
<dbReference type="GO" id="GO:0005886">
    <property type="term" value="C:plasma membrane"/>
    <property type="evidence" value="ECO:0007669"/>
    <property type="project" value="UniProtKB-SubCell"/>
</dbReference>
<evidence type="ECO:0000256" key="3">
    <source>
        <dbReference type="ARBA" id="ARBA00008156"/>
    </source>
</evidence>
<reference evidence="12 13" key="1">
    <citation type="journal article" date="2014" name="Genome Biol. Evol.">
        <title>Genome degeneration and adaptation in a nascent stage of symbiosis.</title>
        <authorList>
            <person name="Oakeson K.F."/>
            <person name="Gil R."/>
            <person name="Clayton A.L."/>
            <person name="Dunn D.M."/>
            <person name="von Niederhausern A.C."/>
            <person name="Hamil C."/>
            <person name="Aoyagi A."/>
            <person name="Duval B."/>
            <person name="Baca A."/>
            <person name="Silva F.J."/>
            <person name="Vallier A."/>
            <person name="Jackson D.G."/>
            <person name="Latorre A."/>
            <person name="Weiss R.B."/>
            <person name="Heddi A."/>
            <person name="Moya A."/>
            <person name="Dale C."/>
        </authorList>
    </citation>
    <scope>NUCLEOTIDE SEQUENCE [LARGE SCALE GENOMIC DNA]</scope>
    <source>
        <strain evidence="12 13">HS1</strain>
    </source>
</reference>
<dbReference type="RefSeq" id="WP_051440138.1">
    <property type="nucleotide sequence ID" value="NZ_CP006569.1"/>
</dbReference>
<evidence type="ECO:0000256" key="10">
    <source>
        <dbReference type="SAM" id="Phobius"/>
    </source>
</evidence>
<comment type="subcellular location">
    <subcellularLocation>
        <location evidence="2">Cell membrane</location>
        <topology evidence="2">Multi-pass membrane protein</topology>
    </subcellularLocation>
</comment>
<dbReference type="GO" id="GO:0048038">
    <property type="term" value="F:quinone binding"/>
    <property type="evidence" value="ECO:0007669"/>
    <property type="project" value="InterPro"/>
</dbReference>
<feature type="transmembrane region" description="Helical" evidence="10">
    <location>
        <begin position="12"/>
        <end position="33"/>
    </location>
</feature>
<evidence type="ECO:0000313" key="12">
    <source>
        <dbReference type="EMBL" id="AHF76664.1"/>
    </source>
</evidence>
<dbReference type="InterPro" id="IPR017511">
    <property type="entry name" value="PQQ_mDH"/>
</dbReference>
<proteinExistence type="inferred from homology"/>
<keyword evidence="13" id="KW-1185">Reference proteome</keyword>
<feature type="domain" description="Pyrrolo-quinoline quinone repeat" evidence="11">
    <location>
        <begin position="166"/>
        <end position="773"/>
    </location>
</feature>
<dbReference type="GO" id="GO:0008876">
    <property type="term" value="F:quinoprotein glucose dehydrogenase activity"/>
    <property type="evidence" value="ECO:0007669"/>
    <property type="project" value="TreeGrafter"/>
</dbReference>
<dbReference type="InterPro" id="IPR018391">
    <property type="entry name" value="PQQ_b-propeller_rpt"/>
</dbReference>
<evidence type="ECO:0000256" key="6">
    <source>
        <dbReference type="ARBA" id="ARBA00022891"/>
    </source>
</evidence>
<evidence type="ECO:0000256" key="9">
    <source>
        <dbReference type="ARBA" id="ARBA00023136"/>
    </source>
</evidence>
<dbReference type="PROSITE" id="PS00363">
    <property type="entry name" value="BACTERIAL_PQQ_1"/>
    <property type="match status" value="1"/>
</dbReference>